<evidence type="ECO:0000313" key="12">
    <source>
        <dbReference type="Proteomes" id="UP001159405"/>
    </source>
</evidence>
<feature type="disulfide bond" evidence="5">
    <location>
        <begin position="1694"/>
        <end position="1701"/>
    </location>
</feature>
<feature type="domain" description="Thyroglobulin type-1" evidence="8">
    <location>
        <begin position="1593"/>
        <end position="1652"/>
    </location>
</feature>
<feature type="disulfide bond" evidence="5">
    <location>
        <begin position="1014"/>
        <end position="1021"/>
    </location>
</feature>
<dbReference type="CDD" id="cd00104">
    <property type="entry name" value="KAZAL_FS"/>
    <property type="match status" value="1"/>
</dbReference>
<dbReference type="CDD" id="cd00199">
    <property type="entry name" value="WAP"/>
    <property type="match status" value="1"/>
</dbReference>
<evidence type="ECO:0000256" key="4">
    <source>
        <dbReference type="ARBA" id="ARBA00023157"/>
    </source>
</evidence>
<feature type="disulfide bond" evidence="5">
    <location>
        <begin position="3154"/>
        <end position="3161"/>
    </location>
</feature>
<feature type="domain" description="Thyroglobulin type-1" evidence="8">
    <location>
        <begin position="3404"/>
        <end position="3469"/>
    </location>
</feature>
<dbReference type="Gene3D" id="4.10.800.10">
    <property type="entry name" value="Thyroglobulin type-1"/>
    <property type="match status" value="51"/>
</dbReference>
<feature type="domain" description="Thyroglobulin type-1" evidence="8">
    <location>
        <begin position="1962"/>
        <end position="2023"/>
    </location>
</feature>
<feature type="disulfide bond" evidence="5">
    <location>
        <begin position="2575"/>
        <end position="2582"/>
    </location>
</feature>
<feature type="disulfide bond" evidence="5">
    <location>
        <begin position="2427"/>
        <end position="2434"/>
    </location>
</feature>
<feature type="disulfide bond" evidence="5">
    <location>
        <begin position="1354"/>
        <end position="1361"/>
    </location>
</feature>
<evidence type="ECO:0000256" key="5">
    <source>
        <dbReference type="PROSITE-ProRule" id="PRU00500"/>
    </source>
</evidence>
<feature type="disulfide bond" evidence="5">
    <location>
        <begin position="3370"/>
        <end position="3377"/>
    </location>
</feature>
<feature type="domain" description="WAP" evidence="9">
    <location>
        <begin position="5160"/>
        <end position="5211"/>
    </location>
</feature>
<feature type="domain" description="Thyroglobulin type-1" evidence="8">
    <location>
        <begin position="1048"/>
        <end position="1113"/>
    </location>
</feature>
<dbReference type="PROSITE" id="PS51465">
    <property type="entry name" value="KAZAL_2"/>
    <property type="match status" value="1"/>
</dbReference>
<dbReference type="SUPFAM" id="SSF57256">
    <property type="entry name" value="Elafin-like"/>
    <property type="match status" value="1"/>
</dbReference>
<feature type="domain" description="Thyroglobulin type-1" evidence="8">
    <location>
        <begin position="1653"/>
        <end position="1722"/>
    </location>
</feature>
<feature type="domain" description="Thyroglobulin type-1" evidence="8">
    <location>
        <begin position="2753"/>
        <end position="2817"/>
    </location>
</feature>
<dbReference type="InterPro" id="IPR036857">
    <property type="entry name" value="Thyroglobulin_1_sf"/>
</dbReference>
<dbReference type="InterPro" id="IPR036465">
    <property type="entry name" value="vWFA_dom_sf"/>
</dbReference>
<feature type="domain" description="Thyroglobulin type-1" evidence="8">
    <location>
        <begin position="123"/>
        <end position="177"/>
    </location>
</feature>
<evidence type="ECO:0000259" key="7">
    <source>
        <dbReference type="PROSITE" id="PS50234"/>
    </source>
</evidence>
<name>A0ABN8QVR5_9CNID</name>
<feature type="domain" description="Thyroglobulin type-1" evidence="8">
    <location>
        <begin position="4749"/>
        <end position="4811"/>
    </location>
</feature>
<feature type="domain" description="Thyroglobulin type-1" evidence="8">
    <location>
        <begin position="4681"/>
        <end position="4742"/>
    </location>
</feature>
<organism evidence="11 12">
    <name type="scientific">Porites lobata</name>
    <dbReference type="NCBI Taxonomy" id="104759"/>
    <lineage>
        <taxon>Eukaryota</taxon>
        <taxon>Metazoa</taxon>
        <taxon>Cnidaria</taxon>
        <taxon>Anthozoa</taxon>
        <taxon>Hexacorallia</taxon>
        <taxon>Scleractinia</taxon>
        <taxon>Fungiina</taxon>
        <taxon>Poritidae</taxon>
        <taxon>Porites</taxon>
    </lineage>
</organism>
<comment type="subcellular location">
    <subcellularLocation>
        <location evidence="1">Secreted</location>
    </subcellularLocation>
</comment>
<feature type="disulfide bond" evidence="5">
    <location>
        <begin position="2066"/>
        <end position="2073"/>
    </location>
</feature>
<feature type="domain" description="Thyroglobulin type-1" evidence="8">
    <location>
        <begin position="2966"/>
        <end position="3026"/>
    </location>
</feature>
<dbReference type="InterPro" id="IPR000716">
    <property type="entry name" value="Thyroglobulin_1"/>
</dbReference>
<dbReference type="SUPFAM" id="SSF57610">
    <property type="entry name" value="Thyroglobulin type-1 domain"/>
    <property type="match status" value="50"/>
</dbReference>
<feature type="domain" description="Thyroglobulin type-1" evidence="8">
    <location>
        <begin position="1451"/>
        <end position="1514"/>
    </location>
</feature>
<feature type="region of interest" description="Disordered" evidence="6">
    <location>
        <begin position="5697"/>
        <end position="5721"/>
    </location>
</feature>
<feature type="disulfide bond" evidence="5">
    <location>
        <begin position="2646"/>
        <end position="2653"/>
    </location>
</feature>
<feature type="disulfide bond" evidence="5">
    <location>
        <begin position="5034"/>
        <end position="5053"/>
    </location>
</feature>
<comment type="caution">
    <text evidence="11">The sequence shown here is derived from an EMBL/GenBank/DDBJ whole genome shotgun (WGS) entry which is preliminary data.</text>
</comment>
<feature type="disulfide bond" evidence="5">
    <location>
        <begin position="1628"/>
        <end position="1635"/>
    </location>
</feature>
<accession>A0ABN8QVR5</accession>
<feature type="domain" description="Thyroglobulin type-1" evidence="8">
    <location>
        <begin position="1319"/>
        <end position="1392"/>
    </location>
</feature>
<dbReference type="PANTHER" id="PTHR12352:SF3">
    <property type="entry name" value="NIDOGEN-2"/>
    <property type="match status" value="1"/>
</dbReference>
<gene>
    <name evidence="11" type="ORF">PLOB_00010900</name>
</gene>
<feature type="domain" description="Thyroglobulin type-1" evidence="8">
    <location>
        <begin position="912"/>
        <end position="982"/>
    </location>
</feature>
<feature type="domain" description="VWFA" evidence="7">
    <location>
        <begin position="4218"/>
        <end position="4406"/>
    </location>
</feature>
<dbReference type="InterPro" id="IPR002350">
    <property type="entry name" value="Kazal_dom"/>
</dbReference>
<feature type="domain" description="Kazal-like" evidence="10">
    <location>
        <begin position="5457"/>
        <end position="5503"/>
    </location>
</feature>
<feature type="domain" description="Thyroglobulin type-1" evidence="8">
    <location>
        <begin position="3035"/>
        <end position="3111"/>
    </location>
</feature>
<feature type="domain" description="Thyroglobulin type-1" evidence="8">
    <location>
        <begin position="2540"/>
        <end position="2603"/>
    </location>
</feature>
<feature type="domain" description="Thyroglobulin type-1" evidence="8">
    <location>
        <begin position="3188"/>
        <end position="3262"/>
    </location>
</feature>
<protein>
    <recommendedName>
        <fullName evidence="13">Thyroglobulin</fullName>
    </recommendedName>
</protein>
<dbReference type="SMART" id="SM00280">
    <property type="entry name" value="KAZAL"/>
    <property type="match status" value="1"/>
</dbReference>
<feature type="domain" description="Thyroglobulin type-1" evidence="8">
    <location>
        <begin position="4956"/>
        <end position="5018"/>
    </location>
</feature>
<feature type="domain" description="Thyroglobulin type-1" evidence="8">
    <location>
        <begin position="2114"/>
        <end position="2164"/>
    </location>
</feature>
<dbReference type="InterPro" id="IPR051950">
    <property type="entry name" value="Dev_reg/Prot_inhib"/>
</dbReference>
<feature type="disulfide bond" evidence="5">
    <location>
        <begin position="3083"/>
        <end position="3090"/>
    </location>
</feature>
<dbReference type="PROSITE" id="PS50234">
    <property type="entry name" value="VWFA"/>
    <property type="match status" value="11"/>
</dbReference>
<feature type="domain" description="Thyroglobulin type-1" evidence="8">
    <location>
        <begin position="3550"/>
        <end position="3612"/>
    </location>
</feature>
<feature type="domain" description="Thyroglobulin type-1" evidence="8">
    <location>
        <begin position="3117"/>
        <end position="3182"/>
    </location>
</feature>
<feature type="domain" description="VWFA" evidence="7">
    <location>
        <begin position="3619"/>
        <end position="3805"/>
    </location>
</feature>
<dbReference type="Pfam" id="PF00092">
    <property type="entry name" value="VWA"/>
    <property type="match status" value="11"/>
</dbReference>
<dbReference type="EMBL" id="CALNXK010000157">
    <property type="protein sequence ID" value="CAH3170622.1"/>
    <property type="molecule type" value="Genomic_DNA"/>
</dbReference>
<feature type="domain" description="Thyroglobulin type-1" evidence="8">
    <location>
        <begin position="1521"/>
        <end position="1586"/>
    </location>
</feature>
<feature type="domain" description="VWFA" evidence="7">
    <location>
        <begin position="4020"/>
        <end position="4210"/>
    </location>
</feature>
<feature type="region of interest" description="Disordered" evidence="6">
    <location>
        <begin position="5414"/>
        <end position="5433"/>
    </location>
</feature>
<feature type="domain" description="Thyroglobulin type-1" evidence="8">
    <location>
        <begin position="1"/>
        <end position="45"/>
    </location>
</feature>
<feature type="domain" description="Thyroglobulin type-1" evidence="8">
    <location>
        <begin position="4895"/>
        <end position="4949"/>
    </location>
</feature>
<dbReference type="InterPro" id="IPR002035">
    <property type="entry name" value="VWF_A"/>
</dbReference>
<feature type="domain" description="VWFA" evidence="7">
    <location>
        <begin position="3819"/>
        <end position="4008"/>
    </location>
</feature>
<dbReference type="Proteomes" id="UP001159405">
    <property type="component" value="Unassembled WGS sequence"/>
</dbReference>
<feature type="disulfide bond" evidence="5">
    <location>
        <begin position="2932"/>
        <end position="2939"/>
    </location>
</feature>
<feature type="disulfide bond" evidence="5">
    <location>
        <begin position="2718"/>
        <end position="2725"/>
    </location>
</feature>
<feature type="disulfide bond" evidence="5">
    <location>
        <begin position="2003"/>
        <end position="2023"/>
    </location>
</feature>
<dbReference type="PANTHER" id="PTHR12352">
    <property type="entry name" value="SECRETED MODULAR CALCIUM-BINDING PROTEIN"/>
    <property type="match status" value="1"/>
</dbReference>
<feature type="domain" description="Thyroglobulin type-1" evidence="8">
    <location>
        <begin position="2681"/>
        <end position="2746"/>
    </location>
</feature>
<feature type="domain" description="VWFA" evidence="7">
    <location>
        <begin position="5729"/>
        <end position="5799"/>
    </location>
</feature>
<feature type="domain" description="Thyroglobulin type-1" evidence="8">
    <location>
        <begin position="999"/>
        <end position="1042"/>
    </location>
</feature>
<feature type="domain" description="Thyroglobulin type-1" evidence="8">
    <location>
        <begin position="1728"/>
        <end position="1795"/>
    </location>
</feature>
<feature type="disulfide bond" evidence="5">
    <location>
        <begin position="945"/>
        <end position="952"/>
    </location>
</feature>
<feature type="disulfide bond" evidence="5">
    <location>
        <begin position="3225"/>
        <end position="3232"/>
    </location>
</feature>
<dbReference type="InterPro" id="IPR036645">
    <property type="entry name" value="Elafin-like_sf"/>
</dbReference>
<evidence type="ECO:0000256" key="1">
    <source>
        <dbReference type="ARBA" id="ARBA00004613"/>
    </source>
</evidence>
<feature type="disulfide bond" evidence="5">
    <location>
        <begin position="1928"/>
        <end position="1935"/>
    </location>
</feature>
<feature type="disulfide bond" evidence="5">
    <location>
        <begin position="915"/>
        <end position="934"/>
    </location>
</feature>
<feature type="non-terminal residue" evidence="11">
    <location>
        <position position="5799"/>
    </location>
</feature>
<evidence type="ECO:0000259" key="8">
    <source>
        <dbReference type="PROSITE" id="PS51162"/>
    </source>
</evidence>
<feature type="domain" description="Thyroglobulin type-1" evidence="8">
    <location>
        <begin position="3263"/>
        <end position="3323"/>
    </location>
</feature>
<feature type="domain" description="Thyroglobulin type-1" evidence="8">
    <location>
        <begin position="1820"/>
        <end position="1885"/>
    </location>
</feature>
<feature type="domain" description="Thyroglobulin type-1" evidence="8">
    <location>
        <begin position="4612"/>
        <end position="4674"/>
    </location>
</feature>
<reference evidence="11 12" key="1">
    <citation type="submission" date="2022-05" db="EMBL/GenBank/DDBJ databases">
        <authorList>
            <consortium name="Genoscope - CEA"/>
            <person name="William W."/>
        </authorList>
    </citation>
    <scope>NUCLEOTIDE SEQUENCE [LARGE SCALE GENOMIC DNA]</scope>
</reference>
<feature type="domain" description="Thyroglobulin type-1" evidence="8">
    <location>
        <begin position="2895"/>
        <end position="2960"/>
    </location>
</feature>
<dbReference type="CDD" id="cd00191">
    <property type="entry name" value="TY"/>
    <property type="match status" value="48"/>
</dbReference>
<dbReference type="Pfam" id="PF00086">
    <property type="entry name" value="Thyroglobulin_1"/>
    <property type="match status" value="51"/>
</dbReference>
<comment type="caution">
    <text evidence="5">Lacks conserved residue(s) required for the propagation of feature annotation.</text>
</comment>
<feature type="domain" description="Thyroglobulin type-1" evidence="8">
    <location>
        <begin position="2390"/>
        <end position="2471"/>
    </location>
</feature>
<keyword evidence="2" id="KW-0964">Secreted</keyword>
<feature type="domain" description="VWFA" evidence="7">
    <location>
        <begin position="4416"/>
        <end position="4597"/>
    </location>
</feature>
<dbReference type="PROSITE" id="PS00484">
    <property type="entry name" value="THYROGLOBULIN_1_1"/>
    <property type="match status" value="23"/>
</dbReference>
<feature type="disulfide bond" evidence="5">
    <location>
        <begin position="2505"/>
        <end position="2512"/>
    </location>
</feature>
<proteinExistence type="predicted"/>
<feature type="disulfide bond" evidence="5">
    <location>
        <begin position="2280"/>
        <end position="2287"/>
    </location>
</feature>
<feature type="domain" description="VWFA" evidence="7">
    <location>
        <begin position="5510"/>
        <end position="5690"/>
    </location>
</feature>
<feature type="domain" description="Thyroglobulin type-1" evidence="8">
    <location>
        <begin position="4819"/>
        <end position="4890"/>
    </location>
</feature>
<feature type="domain" description="Thyroglobulin type-1" evidence="8">
    <location>
        <begin position="706"/>
        <end position="769"/>
    </location>
</feature>
<feature type="disulfide bond" evidence="5">
    <location>
        <begin position="2289"/>
        <end position="2309"/>
    </location>
</feature>
<dbReference type="PROSITE" id="PS51162">
    <property type="entry name" value="THYROGLOBULIN_1_2"/>
    <property type="match status" value="51"/>
</dbReference>
<feature type="domain" description="Thyroglobulin type-1" evidence="8">
    <location>
        <begin position="2315"/>
        <end position="2383"/>
    </location>
</feature>
<evidence type="ECO:0008006" key="13">
    <source>
        <dbReference type="Google" id="ProtNLM"/>
    </source>
</evidence>
<feature type="domain" description="Thyroglobulin type-1" evidence="8">
    <location>
        <begin position="2029"/>
        <end position="2103"/>
    </location>
</feature>
<sequence length="5799" mass="636927">MIPQCKPDGSFDLVQCDMSYCFCVDKNGDEISGSRLNVRYGRPVCDETGIKPTACQAQQIRSQTSMMAGPECKPDGKFEEVQCKSLTKQCWCVDESGSEMAGSRTVNYLSCPQAGKEATSCERQYQGKDRSDYIPRCSPDGRFENKQCVDDECFCVDANGDKLSETNVLLSNGRPNCTTSRLGIRPLDVGIILDQTLALETDEWTAVLRLLTRVVNGLGVSSASDGARIGLIRFTSNPSIPLYFNTLKDEHLSPDTVNKFIDKISQSQGVRRIDLALQSAATDLFSQKGGSRAGAKKIALLVTTGPQDTTQTLSTPLADATAQLQKASVDVYSIGIGPDVVPSQLETIASRPEYVFRTEVASLPLVSSQLTDMIRQDRIPSLDVGFLVDSSDAANWQKTLTAVLAIGDNLDISQSGTHIGFISYASSASVALPFPAADSLPYNPRVVRQLVNSVAPLGGSERKVDRALQLANDELFVPRNGSRKASKQIAILFITGEWPASKWSSPLMQLKNKGVEVYVVTSGPTADTPEALRVASDVRNVFRTNPYSDLEEAEPKVTQVATEEPKVTVCQRFNNGDEQFVVPKRSGAKCKANGEYEEIQCDDDSKECWCVDQNGYEVAGTRTTGTINCPEIGSDSSPCQKEYSEKSRNWLLKGRHLPRCNPDGSYSDKQCYKSYCFCVNKDGVEIYGTRKNISDGDVMCGPDPAPTNCEHQRADSVAKPTPGAFTPRCKSNGNFESVQCHGSVCYCVNNKGIPLPGTEVSIGQGRPNCQDPVLADCEKKVQKSLVDNSQFVPRCKKDGTYEDVQCDSSSSACWCVDKDGEELPGTRSKDLVKCPGQKDPLTSCQLQYQESWRNQVKGRAVPVCMPDGSYSKVQCYLNTCYCVDENGNQIRGTSVNALKDGIPSCDDSGKPLTDCQRRQSDAQLSSSLTPQIMCKPNGSYSDVQCDKSSSECWCVDQNGDEIFGTRTLGVLKCSSTAPLSACENRVEMSSGGKLSLWNHVPYCHSDGSFEDVQCNAHTGNCWCVGKNGLELTETHSREMPNCVTPMWYTPCQRHRQQVLGPTGSAPLGAYVPQCKPDGSYEQTQCQGAGQVCWCVDESGREIPNTRQNGDPNCGKADNFTSVPVELGFLFDGSGQISKPNFLAQIVTAKEIVDSFNISDELARVGAAISSPNSRVLFTFDDPLTGPNRTAEAVKQLLDNTRQDQGAARLGAGIKTVDLQLFSTKGGSMNVSKVLVVFVGSTQTKDNKSLPLSDVVEGLSEKGVTVIPVSIGNNFDPEELKTIASDSKNIFPQDAVDSVKRAVKDAASLAPPGVNQVPDETACQIAVEKALQTPASPDRFVPRCKEDGSFEDVQCSEFTGECWCVDSSGMEKRGTRSQDFITCSGMGTDLTQCQQEYLEGRFQPLCTPEGSYEDTQCQGTACFCVNERGDEIARSRTELPARPNCTAAEERPTVCQFQYRQQNGNAVPGAFVPRCRSDGSYDDVQCRGSVCYCVDRRGHELRGTRVNIGEGTPQCATPGQKLTLCQRQYQEYWKNPAMGRYVPRCKPDGSFDSVQCSGPYCFCSDQDGNRIPGSITLQSVAVDVDKCSEIGKPLTPCQQQQVDFFATPPSAGKYLPRCSSSGEYIEIQCSLQGDECWCVTEEGREVPQTRSRGPLRCPKPDATAACTLNQVQDVGYFTVFVPDCDENGDYKPVQCDYRYGYCWCSDENGNPVPGTTVRGKANCTAPDKLTKCQSHLNQLTAYSSLPSSGDFVPSCRGDNGHYKTLQCDTSTSICFCVDAFNGYVLSGSKTVGNPNCTKFVDDRPPPPSQPGYKVYAHLVNRAPCSRARKLALGVLTVASVGVYVPQCNRDGSFNQIQCHQATGYCWCVDEKGIETPRTRTRGTPKCDKANLTLCEMDLLRARGWLIDDQSTAVFMPVCRPDGSYVPEQCDSSIGQCWCVDKNGNELVGTRVSGSPACTSQSGETQCLKEAKGSESAEGPQSLACDKTGGYAPLQCDQSSGNCWCVDRLGREISRTRRSDGLHDCDAMAGLKQCQRERQRSLGWNGRPAPGVFVPECDTDGEYESTQCHESSGFCWCVDTGGNEIPRTRTRGRAICRPSVTKSPCQRERQRYLGWESQNSVDYLPECADDGSYKPVQCNSSHCWCVDSHGYELPETQTLTSEDLNCSKVPAILSTCQRWRSRFLDLPGYPVPPGVFIPECEDDGRFRNVQCLGSTGQCWCVTEDGFMIWTTTVRGRPNCDKKGPTKCLKEQQLANTALSLNGNGNSFVPRCNPAGGYERMQCDDAIGECWCVNKLGNEEPGTRIRGTKQYCDAPAGLSPCLKELRRALGYTNQAIAGRFIPRCKVDGSYENMQCVQDIGGGQRCWCVDSDGKELLGTRVSGKASCVPESAPQTMCQKTRRLALGWDSKPKDGVFVPECNSDGSYKPVQCSKSGGPCWCVDDNGKEIPGTRVQSGKPEDELVGIGLPGKKPTRCLLNRARSLALGTQPANGRYIPKCTDVGKYDPVQCHPALGQCWCVDKYGNELYGTRQEGTPDCNNVGFKLTLCQRKRKDLSLAILPFGRYIPTCSKYNSYESVQCHPSTGYCWCVDQNGNEWQGTRQKGRPLCDHTAGLTRCLKERFEAFGLDTVPPPGRFVPDCKRTGEYERLQCHSSTGFCWCVDKNGQEIRGTRKQGSPPLCFEEGKLPRCLRERRFALGWNDISVPGLFVPECKTDGKYETVQCHASSGYCWCSDSEGYRYSGTKIRGKPDCSKLSDETSLCIQDQVRASVWSTDSDIVFSPECNQDESFKPVQCHKSTGYCWCVDKRGNEIWGTRIRGKPNCSEIAEKKTVCEMESMEGALFQQTRFQFTRFVPLCDSYGGYRKVQCGSLGECWCVDRYGNELPRTKTKGVPYCGVDAGLKPCQKERLASLAWSGSASPGRFVAQCKNDGEFKPVQCTPSGDFCWCVDENGKPIPRTRSTGKISCTDKANLTTCQLDRLQASGRPGQFQPECTDNGEYKPVQCERGICWCVDQYGNELYGTKTYGTPQSPCPDKSTPGVKTTCQRERDINRLQPVVSMKLPQQLMRPDRPWSSMVKCNVNGGYSSVQCHQGTPFCWCVDKYGRELPRTRTSGEPKCGPMAGLTMCQRERQVALGWKGIPSAESFVPTCRPDGEYNVVQCHSSLSICWCVDKKGIEKQGTRTNGIPSCGLMADLTQCQKEEMTALGPSGNAPPGRFAPECDKSGQYNKVQCYSTTGYCWCVDSSGREIPGTRSKGRVTCPDRDVPKECLYDRERLIASGIVDIAFPECDSEGNYKKVQCSYAWGLQCWCADRNGNAYWNTTVYNSAPDCTEEVLRGKPTECQQQRDVGLNFRSRDINVNRQLPQCKPDGSYDDVQCSAATGQCWCVYYNNLEIRGTRTNGKPSCPATAGLTPCLMEHLNAEGYTGSTLPGRFAPECDLDGNYKPLQCLESSGVCWCVDSQGQEIPGTRGREKKRCITTGGRLTKCQDQRDRALQNRAPGRFIPRCKEDGSFEEIQCQGSFCYCVDKDGNEIYGTKTYRPDTPNCLVAIPEEVDPIKSDCLQKYSQAMENYNIDRFVPQCKPDGRYEEVQCGAAWDYCWCVDSSGTELPGTKTKGWPKCEPSSGVDVALVVDYATTPDVIKQLSAFISSIVDGLDVSPSGAHVGIITYGSNATILIPFNKLEGSQLNKDEVKRLVDTAKPMAGSPRIDKALQLADTKLFTTESGARPGVTKFLVLVSLDAKTDIGADDPPLSKTSQGLKDKGVKVYAVGVKPRVNQTDLEDVASRPFNIYIIEADQLSETGKRIADSFNGYVEDTREESALASPADVGILIASSPQTTPSKWSSILDDVNTMVDAFPVSQRGAKFAVSTVGNDTKMALKFDTLTGSENNVEEVKRRISQIPYERVDSTRLDLGLEQAAQEMFSEKNGMRSEASKFLLVVADGDQTKDEPFTPLASAAQKVKDKDVEVIAFSTIPEEETDVDDLRDVASGDGDENVFVVSPNAPSPAITTKIISKVKSLVRERTYPVDIAFLIGSSPSTTSEQWKLTLDFVKSVADQFPVSDRGARIGAISFAETPKVAFDLNALSGPELSNYEVNRLIDRVSYDNSPTRIDNALKLANGYLFTSEGGARRNSMKILFVLVDSGQASDQKPSTPLDEASLPLKNKGVQIYGLAIGGKVPAQNLRDIVSRPENIFTRANSVDDLPQRQPKVVSALKQYLKDRWVGMDIGFVVEASDSVTPEVWTDFLGIVKRTVDRFQVAPQSVNVGMVTFGTNATVVFNFNSLPDEILNNYEVKRLVDTATLQGGPSRLDRALKTAYKSLFNEKNGMRKWVPKILFVITASAQSSFPGRYTPLATAAQPLKDSGIQVYVLGVGPSFDEQELNDVASRPENVYQEPFSRLADFGPALWDDLLATIRNKGLFPAADVAFLLGSSPRTTPETWTAFQTFAKTVVDTLGASQDGVHYSAIAFNSEPRVIFRFNSLQGPQYTGENVKRRIDEMWYTGGETNIERAVELANTVLFSSQSGARKDAPKLVIILVDGPQASDQVSLSKASQPLRDRDIDIYAVGVLPYTPEKELQELTSDKSKVFLYPVDELPKRTPEVLNRWYDTWLTRWRPTAPSDTQCREEYQTALQNYVVGRYVPRCKPDGSYEPLQCRTSYCFCVDKYGKEVPESRKSASDPPNCAKFVDPPTKCQQGYKEAVTKRLFSRGGTVPRCRPDGTYDEVQCCPSGYCWCSNSSGSMYGLSKGWPLCATGGKPQTPCQRRFEKAFSVRSYDKYIPHCTPDGKFFPVQCDASECFCVDQQGAEIKNTTRLLPEFPSCDSSSALPLSPCQRERLSATANHVIGRWVPQCQEDGSYYPVQCSTGWDCWCVDEDGREITGSRGRGWPDCEQTVKRPTECRSHFKTALLRLLPGRFVPRCGADGSYDQTQCVGSICLCVDKRGIAIPGTSRPRFIKPNCEARGWRLTTCQRHFQDSSRFYTTGRFTPKCHTDGRYKEVQCYGNKCFCVGSDGLDSGFNQTTLPQIPICPTIPDTETPSTPRSPCEKQRVAALQESSDTFVPYCRSDGSFDPIQCQGLMCYCVDSDGKTREGTDKPRPTRPDCEAPSPTKCQRAYLRALEQYRPGRFIPRCTRDGQFDPIQLSGPDAYCVDREGNEIQGTRVSRPFRPDCSSDKPGRCPLPWKGLDGICDFKGDECQRDNDCEDDNKCCFNGCQKECAKVPSEKYGPACPTPMDTSFIIDSSECATRRNWILMLNFIQTLVNFFDVSPAGGRIALLQYSTNANVVLKFNTLTGRLLNGAEVVRKVGRLQCQEGLRRIDKALELADKEILTSAGGMRNISRPVLVITTGKQTTDQGVLTDLGVASSRLQSKGAPVFSLGIGEDLDTSELGKIASGPDNVFSVDSFEDLDDKVKEIKRGLCLGLPLTTTATPTPTPGPSTTPTEDPCRTVGCNAPYNVGCRVVDNAAECICPTCPDTISPVCSSDDIEDPSECFMKRRSCLSGDLVTVAKSGPCDKDCRAIVDVAFVIDSSGSIGPANWERMKQFLKAVVSKLDISPSATRIAVIAYSTEPEVVMLFSNRQSTEDVNRAFDSMRWQRGFTFTDRALKLTDSDLFQTANGMRPSVPKVLIVFTDGKQTTSQPYTELSEASQGIKNKGIEVYAVGIGKGVNVSELQNIASSKENVLLSTSFKEVINLTVPIRRTICALPPVTVTPTPTPTPTPSSTPTPTPTPTEEEVCPIPMDTTFVIDSSVCDDDNDWNRLLKYVQTLVTFFNVSPSVGRIALVQFSTDARVLLKFNTLSGNLLNGAEVNQR</sequence>
<feature type="domain" description="Thyroglobulin type-1" evidence="8">
    <location>
        <begin position="2609"/>
        <end position="2675"/>
    </location>
</feature>
<evidence type="ECO:0000313" key="11">
    <source>
        <dbReference type="EMBL" id="CAH3170622.1"/>
    </source>
</evidence>
<feature type="domain" description="VWFA" evidence="7">
    <location>
        <begin position="1125"/>
        <end position="1306"/>
    </location>
</feature>
<feature type="domain" description="Thyroglobulin type-1" evidence="8">
    <location>
        <begin position="52"/>
        <end position="121"/>
    </location>
</feature>
<feature type="domain" description="Thyroglobulin type-1" evidence="8">
    <location>
        <begin position="3476"/>
        <end position="3538"/>
    </location>
</feature>
<feature type="domain" description="Thyroglobulin type-1" evidence="8">
    <location>
        <begin position="846"/>
        <end position="905"/>
    </location>
</feature>
<feature type="disulfide bond" evidence="5">
    <location>
        <begin position="3584"/>
        <end position="3591"/>
    </location>
</feature>
<dbReference type="CDD" id="cd01450">
    <property type="entry name" value="vWFA_subfamily_ECM"/>
    <property type="match status" value="10"/>
</dbReference>
<feature type="domain" description="Thyroglobulin type-1" evidence="8">
    <location>
        <begin position="567"/>
        <end position="629"/>
    </location>
</feature>
<dbReference type="Gene3D" id="3.40.50.410">
    <property type="entry name" value="von Willebrand factor, type A domain"/>
    <property type="match status" value="11"/>
</dbReference>
<feature type="disulfide bond" evidence="5">
    <location>
        <begin position="2789"/>
        <end position="2796"/>
    </location>
</feature>
<dbReference type="Gene3D" id="4.10.75.10">
    <property type="entry name" value="Elafin-like"/>
    <property type="match status" value="1"/>
</dbReference>
<feature type="domain" description="Thyroglobulin type-1" evidence="8">
    <location>
        <begin position="1393"/>
        <end position="1444"/>
    </location>
</feature>
<feature type="disulfide bond" evidence="5">
    <location>
        <begin position="601"/>
        <end position="608"/>
    </location>
</feature>
<feature type="domain" description="Thyroglobulin type-1" evidence="8">
    <location>
        <begin position="636"/>
        <end position="700"/>
    </location>
</feature>
<evidence type="ECO:0000256" key="6">
    <source>
        <dbReference type="SAM" id="MobiDB-lite"/>
    </source>
</evidence>
<keyword evidence="12" id="KW-1185">Reference proteome</keyword>
<dbReference type="Pfam" id="PF00095">
    <property type="entry name" value="WAP"/>
    <property type="match status" value="1"/>
</dbReference>
<feature type="disulfide bond" evidence="5">
    <location>
        <begin position="1085"/>
        <end position="1092"/>
    </location>
</feature>
<feature type="disulfide bond" evidence="5">
    <location>
        <begin position="3441"/>
        <end position="3448"/>
    </location>
</feature>
<feature type="domain" description="VWFA" evidence="7">
    <location>
        <begin position="5223"/>
        <end position="5403"/>
    </location>
</feature>
<feature type="domain" description="Thyroglobulin type-1" evidence="8">
    <location>
        <begin position="2824"/>
        <end position="2889"/>
    </location>
</feature>
<feature type="disulfide bond" evidence="5">
    <location>
        <begin position="2655"/>
        <end position="2675"/>
    </location>
</feature>
<dbReference type="InterPro" id="IPR008197">
    <property type="entry name" value="WAP_dom"/>
</dbReference>
<feature type="domain" description="VWFA" evidence="7">
    <location>
        <begin position="383"/>
        <end position="557"/>
    </location>
</feature>
<feature type="domain" description="Thyroglobulin type-1" evidence="8">
    <location>
        <begin position="774"/>
        <end position="844"/>
    </location>
</feature>
<feature type="domain" description="Thyroglobulin type-1" evidence="8">
    <location>
        <begin position="1890"/>
        <end position="1956"/>
    </location>
</feature>
<feature type="disulfide bond" evidence="5">
    <location>
        <begin position="806"/>
        <end position="813"/>
    </location>
</feature>
<feature type="domain" description="Thyroglobulin type-1" evidence="8">
    <location>
        <begin position="5031"/>
        <end position="5092"/>
    </location>
</feature>
<feature type="disulfide bond" evidence="5">
    <location>
        <begin position="1775"/>
        <end position="1795"/>
    </location>
</feature>
<dbReference type="PRINTS" id="PR00453">
    <property type="entry name" value="VWFADOMAIN"/>
</dbReference>
<feature type="disulfide bond" evidence="5">
    <location>
        <begin position="83"/>
        <end position="90"/>
    </location>
</feature>
<feature type="domain" description="Thyroglobulin type-1" evidence="8">
    <location>
        <begin position="5097"/>
        <end position="5159"/>
    </location>
</feature>
<evidence type="ECO:0000256" key="2">
    <source>
        <dbReference type="ARBA" id="ARBA00022525"/>
    </source>
</evidence>
<dbReference type="Gene3D" id="3.30.60.30">
    <property type="match status" value="1"/>
</dbReference>
<feature type="domain" description="Thyroglobulin type-1" evidence="8">
    <location>
        <begin position="3332"/>
        <end position="3398"/>
    </location>
</feature>
<evidence type="ECO:0000259" key="9">
    <source>
        <dbReference type="PROSITE" id="PS51390"/>
    </source>
</evidence>
<evidence type="ECO:0000259" key="10">
    <source>
        <dbReference type="PROSITE" id="PS51465"/>
    </source>
</evidence>
<feature type="domain" description="Thyroglobulin type-1" evidence="8">
    <location>
        <begin position="2171"/>
        <end position="2237"/>
    </location>
</feature>
<feature type="disulfide bond" evidence="5">
    <location>
        <begin position="1994"/>
        <end position="2001"/>
    </location>
</feature>
<dbReference type="SMART" id="SM00211">
    <property type="entry name" value="TY"/>
    <property type="match status" value="51"/>
</dbReference>
<dbReference type="SUPFAM" id="SSF53300">
    <property type="entry name" value="vWA-like"/>
    <property type="match status" value="11"/>
</dbReference>
<dbReference type="SMART" id="SM00217">
    <property type="entry name" value="WAP"/>
    <property type="match status" value="1"/>
</dbReference>
<feature type="disulfide bond" evidence="5">
    <location>
        <begin position="2209"/>
        <end position="2216"/>
    </location>
</feature>
<feature type="compositionally biased region" description="Pro residues" evidence="6">
    <location>
        <begin position="5701"/>
        <end position="5717"/>
    </location>
</feature>
<keyword evidence="3" id="KW-0677">Repeat</keyword>
<feature type="domain" description="Thyroglobulin type-1" evidence="8">
    <location>
        <begin position="2483"/>
        <end position="2533"/>
    </location>
</feature>
<feature type="domain" description="Thyroglobulin type-1" evidence="8">
    <location>
        <begin position="2242"/>
        <end position="2309"/>
    </location>
</feature>
<feature type="domain" description="VWFA" evidence="7">
    <location>
        <begin position="188"/>
        <end position="374"/>
    </location>
</feature>
<feature type="disulfide bond" evidence="5">
    <location>
        <begin position="1857"/>
        <end position="1864"/>
    </location>
</feature>
<evidence type="ECO:0000256" key="3">
    <source>
        <dbReference type="ARBA" id="ARBA00022737"/>
    </source>
</evidence>
<dbReference type="PROSITE" id="PS51390">
    <property type="entry name" value="WAP"/>
    <property type="match status" value="1"/>
</dbReference>
<keyword evidence="4 5" id="KW-1015">Disulfide bond</keyword>
<feature type="disulfide bond" evidence="5">
    <location>
        <begin position="3303"/>
        <end position="3323"/>
    </location>
</feature>
<dbReference type="SMART" id="SM00327">
    <property type="entry name" value="VWA"/>
    <property type="match status" value="10"/>
</dbReference>
<feature type="disulfide bond" evidence="5">
    <location>
        <begin position="1766"/>
        <end position="1773"/>
    </location>
</feature>